<evidence type="ECO:0000313" key="1">
    <source>
        <dbReference type="EMBL" id="MPN27084.1"/>
    </source>
</evidence>
<gene>
    <name evidence="1" type="ORF">SDC9_174511</name>
</gene>
<sequence>MGKGQVDFIHGGTQGAIFFNGMQQKTLHRFFQPIQKALRQRQADPAQISSQPRQVIRYGLIGCGGVHRIHAGENARHQGAVSDITGEYAHLIQGAAERRDAVT</sequence>
<dbReference type="AlphaFoldDB" id="A0A645GSV1"/>
<organism evidence="1">
    <name type="scientific">bioreactor metagenome</name>
    <dbReference type="NCBI Taxonomy" id="1076179"/>
    <lineage>
        <taxon>unclassified sequences</taxon>
        <taxon>metagenomes</taxon>
        <taxon>ecological metagenomes</taxon>
    </lineage>
</organism>
<protein>
    <submittedName>
        <fullName evidence="1">Uncharacterized protein</fullName>
    </submittedName>
</protein>
<proteinExistence type="predicted"/>
<reference evidence="1" key="1">
    <citation type="submission" date="2019-08" db="EMBL/GenBank/DDBJ databases">
        <authorList>
            <person name="Kucharzyk K."/>
            <person name="Murdoch R.W."/>
            <person name="Higgins S."/>
            <person name="Loffler F."/>
        </authorList>
    </citation>
    <scope>NUCLEOTIDE SEQUENCE</scope>
</reference>
<comment type="caution">
    <text evidence="1">The sequence shown here is derived from an EMBL/GenBank/DDBJ whole genome shotgun (WGS) entry which is preliminary data.</text>
</comment>
<accession>A0A645GSV1</accession>
<name>A0A645GSV1_9ZZZZ</name>
<dbReference type="EMBL" id="VSSQ01076850">
    <property type="protein sequence ID" value="MPN27084.1"/>
    <property type="molecule type" value="Genomic_DNA"/>
</dbReference>